<dbReference type="RefSeq" id="WP_193675557.1">
    <property type="nucleotide sequence ID" value="NZ_JADDIV010000002.1"/>
</dbReference>
<evidence type="ECO:0000256" key="1">
    <source>
        <dbReference type="ARBA" id="ARBA00022857"/>
    </source>
</evidence>
<sequence length="489" mass="52447">MSTPWTAGHLPGLRDEDVPWDTLSFGAGARQLDVRVPVLRPEQLRDLARRVKAAGAQHLQGLSVSRVIDIVDAAVARLLDPADPFRREAERLLPVVAGYDPEMVRLGLNGFLQSFRAPQLHRFVAEDFANPKVLDGFQPAVKGGAVRAFGPSLLVHSWAGNVPALPLWSLACGLLVKAGNIGKLPSAEPVFATLMARLLAQVHPPLGECLAVVWWKGGDEASARAVFGEAEVVLAYGGNTAIAQVRSQVPVTTRFLGYGHKIGFGLVAREALDTARAARTARDAAHDVVRYEQQGCYSPHHFYVQRGGQVPPRAFAQYLAAELANLQQRFPRRALALEESVALAGWRQRAELQSLAGTATELLGAEDAAWTVAYADAPQPLAPTGGGRSVAVQAVDRLDDVLPLVAPHAAFLQTAAVAAEPRELYRIGALLGAAGVTRICALGAMTTPEAGWHHDGRFNLADLVRMVEIEAGAERAADRLAPYAQELRP</sequence>
<reference evidence="3 4" key="1">
    <citation type="submission" date="2020-10" db="EMBL/GenBank/DDBJ databases">
        <title>Ramlibacter sp. HM2 16S ribosomal RNA gene Genome sequencing and assembly.</title>
        <authorList>
            <person name="Kang M."/>
        </authorList>
    </citation>
    <scope>NUCLEOTIDE SEQUENCE [LARGE SCALE GENOMIC DNA]</scope>
    <source>
        <strain evidence="3 4">HM2</strain>
    </source>
</reference>
<comment type="similarity">
    <text evidence="2">Belongs to the LuxC family.</text>
</comment>
<dbReference type="Pfam" id="PF05893">
    <property type="entry name" value="LuxC"/>
    <property type="match status" value="1"/>
</dbReference>
<protein>
    <recommendedName>
        <fullName evidence="2">Acyl-CoA reductase</fullName>
        <ecNumber evidence="2">1.2.1.50</ecNumber>
    </recommendedName>
</protein>
<evidence type="ECO:0000256" key="2">
    <source>
        <dbReference type="PIRNR" id="PIRNR009414"/>
    </source>
</evidence>
<evidence type="ECO:0000313" key="3">
    <source>
        <dbReference type="EMBL" id="MBE7366907.1"/>
    </source>
</evidence>
<dbReference type="EC" id="1.2.1.50" evidence="2"/>
<comment type="catalytic activity">
    <reaction evidence="2">
        <text>a long-chain fatty aldehyde + NADP(+) + CoA = a long-chain fatty acyl-CoA + NADPH + H(+)</text>
        <dbReference type="Rhea" id="RHEA:15437"/>
        <dbReference type="ChEBI" id="CHEBI:15378"/>
        <dbReference type="ChEBI" id="CHEBI:17176"/>
        <dbReference type="ChEBI" id="CHEBI:57287"/>
        <dbReference type="ChEBI" id="CHEBI:57783"/>
        <dbReference type="ChEBI" id="CHEBI:58349"/>
        <dbReference type="ChEBI" id="CHEBI:83139"/>
        <dbReference type="EC" id="1.2.1.50"/>
    </reaction>
</comment>
<dbReference type="EMBL" id="JADDIV010000002">
    <property type="protein sequence ID" value="MBE7366907.1"/>
    <property type="molecule type" value="Genomic_DNA"/>
</dbReference>
<keyword evidence="1 2" id="KW-0521">NADP</keyword>
<dbReference type="Proteomes" id="UP000806285">
    <property type="component" value="Unassembled WGS sequence"/>
</dbReference>
<proteinExistence type="inferred from homology"/>
<gene>
    <name evidence="3" type="ORF">IM787_04950</name>
</gene>
<keyword evidence="2" id="KW-0560">Oxidoreductase</keyword>
<name>A0ABR9S0T4_9BURK</name>
<accession>A0ABR9S0T4</accession>
<comment type="caution">
    <text evidence="3">The sequence shown here is derived from an EMBL/GenBank/DDBJ whole genome shotgun (WGS) entry which is preliminary data.</text>
</comment>
<evidence type="ECO:0000313" key="4">
    <source>
        <dbReference type="Proteomes" id="UP000806285"/>
    </source>
</evidence>
<dbReference type="CDD" id="cd07080">
    <property type="entry name" value="ALDH_Acyl-CoA-Red_LuxC"/>
    <property type="match status" value="1"/>
</dbReference>
<dbReference type="InterPro" id="IPR008670">
    <property type="entry name" value="CoA_reduct_LuxC"/>
</dbReference>
<keyword evidence="4" id="KW-1185">Reference proteome</keyword>
<dbReference type="PIRSF" id="PIRSF009414">
    <property type="entry name" value="LuxC"/>
    <property type="match status" value="1"/>
</dbReference>
<organism evidence="3 4">
    <name type="scientific">Ramlibacter pallidus</name>
    <dbReference type="NCBI Taxonomy" id="2780087"/>
    <lineage>
        <taxon>Bacteria</taxon>
        <taxon>Pseudomonadati</taxon>
        <taxon>Pseudomonadota</taxon>
        <taxon>Betaproteobacteria</taxon>
        <taxon>Burkholderiales</taxon>
        <taxon>Comamonadaceae</taxon>
        <taxon>Ramlibacter</taxon>
    </lineage>
</organism>